<organism evidence="1 2">
    <name type="scientific">Acidisoma silvae</name>
    <dbReference type="NCBI Taxonomy" id="2802396"/>
    <lineage>
        <taxon>Bacteria</taxon>
        <taxon>Pseudomonadati</taxon>
        <taxon>Pseudomonadota</taxon>
        <taxon>Alphaproteobacteria</taxon>
        <taxon>Acetobacterales</taxon>
        <taxon>Acidocellaceae</taxon>
        <taxon>Acidisoma</taxon>
    </lineage>
</organism>
<dbReference type="AlphaFoldDB" id="A0A963YY03"/>
<name>A0A963YY03_9PROT</name>
<reference evidence="1" key="2">
    <citation type="submission" date="2021-01" db="EMBL/GenBank/DDBJ databases">
        <authorList>
            <person name="Mieszkin S."/>
            <person name="Pouder E."/>
            <person name="Alain K."/>
        </authorList>
    </citation>
    <scope>NUCLEOTIDE SEQUENCE</scope>
    <source>
        <strain evidence="1">HW T2.11</strain>
    </source>
</reference>
<reference evidence="1" key="1">
    <citation type="journal article" date="2021" name="Microorganisms">
        <title>Acidisoma silvae sp. nov. and Acidisomacellulosilytica sp. nov., Two Acidophilic Bacteria Isolated from Decaying Wood, Hydrolyzing Cellulose and Producing Poly-3-hydroxybutyrate.</title>
        <authorList>
            <person name="Mieszkin S."/>
            <person name="Pouder E."/>
            <person name="Uroz S."/>
            <person name="Simon-Colin C."/>
            <person name="Alain K."/>
        </authorList>
    </citation>
    <scope>NUCLEOTIDE SEQUENCE</scope>
    <source>
        <strain evidence="1">HW T2.11</strain>
    </source>
</reference>
<gene>
    <name evidence="1" type="ORF">ASILVAE211_24050</name>
</gene>
<keyword evidence="2" id="KW-1185">Reference proteome</keyword>
<accession>A0A963YY03</accession>
<sequence>MNAPYPEMKLPKTAVVIQCPGTIDAVTLSLKMGEMRDHAPWHLALFQAVLTGEIVLVMPLPLQAIPMARLATIGRPAIVLLCDDGPVSEGPAGWVCAPHAFRWAQASIINGTGGDAKIYAAGVDAAREIKRVTICDTASAHFDAWRDCAAAQGDKPILGFRPPPGGRHPDLAS</sequence>
<dbReference type="EMBL" id="JAESVB010000028">
    <property type="protein sequence ID" value="MCB8878273.1"/>
    <property type="molecule type" value="Genomic_DNA"/>
</dbReference>
<evidence type="ECO:0000313" key="1">
    <source>
        <dbReference type="EMBL" id="MCB8878273.1"/>
    </source>
</evidence>
<comment type="caution">
    <text evidence="1">The sequence shown here is derived from an EMBL/GenBank/DDBJ whole genome shotgun (WGS) entry which is preliminary data.</text>
</comment>
<protein>
    <submittedName>
        <fullName evidence="1">Uncharacterized protein</fullName>
    </submittedName>
</protein>
<evidence type="ECO:0000313" key="2">
    <source>
        <dbReference type="Proteomes" id="UP000708298"/>
    </source>
</evidence>
<dbReference type="Proteomes" id="UP000708298">
    <property type="component" value="Unassembled WGS sequence"/>
</dbReference>
<proteinExistence type="predicted"/>